<dbReference type="InterPro" id="IPR017972">
    <property type="entry name" value="Cyt_P450_CS"/>
</dbReference>
<comment type="pathway">
    <text evidence="1">Alkaloid biosynthesis; taxol biosynthesis.</text>
</comment>
<dbReference type="GO" id="GO:0004497">
    <property type="term" value="F:monooxygenase activity"/>
    <property type="evidence" value="ECO:0007669"/>
    <property type="project" value="UniProtKB-KW"/>
</dbReference>
<evidence type="ECO:0000256" key="3">
    <source>
        <dbReference type="ARBA" id="ARBA00022617"/>
    </source>
</evidence>
<evidence type="ECO:0000256" key="9">
    <source>
        <dbReference type="PIRSR" id="PIRSR602401-1"/>
    </source>
</evidence>
<evidence type="ECO:0000256" key="6">
    <source>
        <dbReference type="ARBA" id="ARBA00023004"/>
    </source>
</evidence>
<evidence type="ECO:0000256" key="10">
    <source>
        <dbReference type="RuleBase" id="RU000461"/>
    </source>
</evidence>
<evidence type="ECO:0000256" key="2">
    <source>
        <dbReference type="ARBA" id="ARBA00010617"/>
    </source>
</evidence>
<keyword evidence="4 9" id="KW-0479">Metal-binding</keyword>
<gene>
    <name evidence="12" type="ORF">KI387_028799</name>
</gene>
<dbReference type="PRINTS" id="PR00385">
    <property type="entry name" value="P450"/>
</dbReference>
<dbReference type="SUPFAM" id="SSF48264">
    <property type="entry name" value="Cytochrome P450"/>
    <property type="match status" value="1"/>
</dbReference>
<dbReference type="InterPro" id="IPR036396">
    <property type="entry name" value="Cyt_P450_sf"/>
</dbReference>
<dbReference type="PROSITE" id="PS00086">
    <property type="entry name" value="CYTOCHROME_P450"/>
    <property type="match status" value="1"/>
</dbReference>
<feature type="binding site" description="axial binding residue" evidence="9">
    <location>
        <position position="430"/>
    </location>
    <ligand>
        <name>heme</name>
        <dbReference type="ChEBI" id="CHEBI:30413"/>
    </ligand>
    <ligandPart>
        <name>Fe</name>
        <dbReference type="ChEBI" id="CHEBI:18248"/>
    </ligandPart>
</feature>
<keyword evidence="3 9" id="KW-0349">Heme</keyword>
<dbReference type="GO" id="GO:0005506">
    <property type="term" value="F:iron ion binding"/>
    <property type="evidence" value="ECO:0007669"/>
    <property type="project" value="InterPro"/>
</dbReference>
<dbReference type="GO" id="GO:0020037">
    <property type="term" value="F:heme binding"/>
    <property type="evidence" value="ECO:0007669"/>
    <property type="project" value="InterPro"/>
</dbReference>
<reference evidence="12 13" key="1">
    <citation type="journal article" date="2021" name="Nat. Plants">
        <title>The Taxus genome provides insights into paclitaxel biosynthesis.</title>
        <authorList>
            <person name="Xiong X."/>
            <person name="Gou J."/>
            <person name="Liao Q."/>
            <person name="Li Y."/>
            <person name="Zhou Q."/>
            <person name="Bi G."/>
            <person name="Li C."/>
            <person name="Du R."/>
            <person name="Wang X."/>
            <person name="Sun T."/>
            <person name="Guo L."/>
            <person name="Liang H."/>
            <person name="Lu P."/>
            <person name="Wu Y."/>
            <person name="Zhang Z."/>
            <person name="Ro D.K."/>
            <person name="Shang Y."/>
            <person name="Huang S."/>
            <person name="Yan J."/>
        </authorList>
    </citation>
    <scope>NUCLEOTIDE SEQUENCE [LARGE SCALE GENOMIC DNA]</scope>
    <source>
        <strain evidence="12">Ta-2019</strain>
    </source>
</reference>
<keyword evidence="7 10" id="KW-0503">Monooxygenase</keyword>
<dbReference type="Pfam" id="PF00067">
    <property type="entry name" value="p450"/>
    <property type="match status" value="1"/>
</dbReference>
<keyword evidence="13" id="KW-1185">Reference proteome</keyword>
<evidence type="ECO:0000256" key="8">
    <source>
        <dbReference type="ARBA" id="ARBA00023059"/>
    </source>
</evidence>
<keyword evidence="8" id="KW-0876">Taxol biosynthesis</keyword>
<evidence type="ECO:0000313" key="13">
    <source>
        <dbReference type="Proteomes" id="UP000824469"/>
    </source>
</evidence>
<accession>A0AA38FCW0</accession>
<dbReference type="OMA" id="VHYVVTQ"/>
<evidence type="ECO:0000256" key="4">
    <source>
        <dbReference type="ARBA" id="ARBA00022723"/>
    </source>
</evidence>
<comment type="similarity">
    <text evidence="2 10">Belongs to the cytochrome P450 family.</text>
</comment>
<keyword evidence="11" id="KW-0472">Membrane</keyword>
<name>A0AA38FCW0_TAXCH</name>
<keyword evidence="11" id="KW-0812">Transmembrane</keyword>
<dbReference type="PANTHER" id="PTHR24286">
    <property type="entry name" value="CYTOCHROME P450 26"/>
    <property type="match status" value="1"/>
</dbReference>
<keyword evidence="11" id="KW-1133">Transmembrane helix</keyword>
<sequence length="497" mass="56221">LGSYSENLSVTITVTAIAVITLLLVSIRSKPQSCVNLPPGKLGYPFIGETLQLLQAFRSNRPQQFFDERQKKFGSVFKTSLIGDRTVVLCGPSGNRLLLSNENKLVEASWPSSSIKLIGEDSIAGKNGEKHRILRAAVNRYLGPGALQNYMAKMRSEIEHHMNEKWKGKEQVKVLPLVKENVFSIATSLFFGVNDEGERERLHDLLETALAGVFSIPLDFPGTNYRKALEARLKLDKVLSSLIERRRSDLRSGAASGNEDLLSVLLTFKDEGGNPLTDKEILDNFSTLLHASYDTTTSALTLTLKLMSSSTECYHKVVQEQLRILSNKKEGEEISLKDLKDMKYTWQVVQETLRMFPPLFGSFRKAITDIHYDGYTIPKGWKVLWTTYSTHGREEYFNEPEKFMPSRFEEEGRHVVPYTFLPFGAGVRTCPGWEFSKTQILLFLHYFVKTFSGYIPLDPDENVLGNPVPPLPANGFAIKLFPRPSVDHPWNKDYEQD</sequence>
<proteinExistence type="inferred from homology"/>
<dbReference type="GO" id="GO:0016125">
    <property type="term" value="P:sterol metabolic process"/>
    <property type="evidence" value="ECO:0007669"/>
    <property type="project" value="TreeGrafter"/>
</dbReference>
<feature type="transmembrane region" description="Helical" evidence="11">
    <location>
        <begin position="7"/>
        <end position="27"/>
    </location>
</feature>
<keyword evidence="5 10" id="KW-0560">Oxidoreductase</keyword>
<dbReference type="InterPro" id="IPR001128">
    <property type="entry name" value="Cyt_P450"/>
</dbReference>
<dbReference type="PANTHER" id="PTHR24286:SF384">
    <property type="entry name" value="P450, PUTATIVE (EUROFUNG)-RELATED"/>
    <property type="match status" value="1"/>
</dbReference>
<dbReference type="FunFam" id="1.10.630.10:FF:000022">
    <property type="entry name" value="Taxadiene 5-alpha hydroxylase"/>
    <property type="match status" value="1"/>
</dbReference>
<evidence type="ECO:0008006" key="14">
    <source>
        <dbReference type="Google" id="ProtNLM"/>
    </source>
</evidence>
<dbReference type="GO" id="GO:0016705">
    <property type="term" value="F:oxidoreductase activity, acting on paired donors, with incorporation or reduction of molecular oxygen"/>
    <property type="evidence" value="ECO:0007669"/>
    <property type="project" value="InterPro"/>
</dbReference>
<evidence type="ECO:0000256" key="7">
    <source>
        <dbReference type="ARBA" id="ARBA00023033"/>
    </source>
</evidence>
<evidence type="ECO:0000256" key="1">
    <source>
        <dbReference type="ARBA" id="ARBA00005122"/>
    </source>
</evidence>
<dbReference type="InterPro" id="IPR002401">
    <property type="entry name" value="Cyt_P450_E_grp-I"/>
</dbReference>
<dbReference type="AlphaFoldDB" id="A0AA38FCW0"/>
<comment type="caution">
    <text evidence="12">The sequence shown here is derived from an EMBL/GenBank/DDBJ whole genome shotgun (WGS) entry which is preliminary data.</text>
</comment>
<dbReference type="Gene3D" id="1.10.630.10">
    <property type="entry name" value="Cytochrome P450"/>
    <property type="match status" value="1"/>
</dbReference>
<keyword evidence="6 9" id="KW-0408">Iron</keyword>
<dbReference type="PRINTS" id="PR00463">
    <property type="entry name" value="EP450I"/>
</dbReference>
<protein>
    <recommendedName>
        <fullName evidence="14">Taxadiene 5nalpha hydroxylase</fullName>
    </recommendedName>
</protein>
<dbReference type="CDD" id="cd11043">
    <property type="entry name" value="CYP90-like"/>
    <property type="match status" value="1"/>
</dbReference>
<dbReference type="GO" id="GO:0042617">
    <property type="term" value="P:paclitaxel biosynthetic process"/>
    <property type="evidence" value="ECO:0007669"/>
    <property type="project" value="UniProtKB-KW"/>
</dbReference>
<feature type="non-terminal residue" evidence="12">
    <location>
        <position position="1"/>
    </location>
</feature>
<comment type="cofactor">
    <cofactor evidence="9">
        <name>heme</name>
        <dbReference type="ChEBI" id="CHEBI:30413"/>
    </cofactor>
</comment>
<evidence type="ECO:0000256" key="5">
    <source>
        <dbReference type="ARBA" id="ARBA00023002"/>
    </source>
</evidence>
<dbReference type="Proteomes" id="UP000824469">
    <property type="component" value="Unassembled WGS sequence"/>
</dbReference>
<evidence type="ECO:0000313" key="12">
    <source>
        <dbReference type="EMBL" id="KAH9297117.1"/>
    </source>
</evidence>
<dbReference type="EMBL" id="JAHRHJ020000010">
    <property type="protein sequence ID" value="KAH9297117.1"/>
    <property type="molecule type" value="Genomic_DNA"/>
</dbReference>
<organism evidence="12 13">
    <name type="scientific">Taxus chinensis</name>
    <name type="common">Chinese yew</name>
    <name type="synonym">Taxus wallichiana var. chinensis</name>
    <dbReference type="NCBI Taxonomy" id="29808"/>
    <lineage>
        <taxon>Eukaryota</taxon>
        <taxon>Viridiplantae</taxon>
        <taxon>Streptophyta</taxon>
        <taxon>Embryophyta</taxon>
        <taxon>Tracheophyta</taxon>
        <taxon>Spermatophyta</taxon>
        <taxon>Pinopsida</taxon>
        <taxon>Pinidae</taxon>
        <taxon>Conifers II</taxon>
        <taxon>Cupressales</taxon>
        <taxon>Taxaceae</taxon>
        <taxon>Taxus</taxon>
    </lineage>
</organism>
<evidence type="ECO:0000256" key="11">
    <source>
        <dbReference type="SAM" id="Phobius"/>
    </source>
</evidence>